<sequence length="226" mass="25572">MEKCAIVTGSSSGLGLEITKSLLFAGHTVFGGSRSGTEIEHDNFYDVELDITSEESVEEFYETVREFTDVIHLVVNNAGMCEMSPLTEMETETFEMHLATNTIGPFLMFKHLEPFIVKEETHIISILSTAAHYGYPNVAGYNASKFGQLGLIESLKKEWKNHKVRFTNLFPGAIDTPLWDKMGPKFGREKMLKTSDFMSVFNYLLHAPPSIQFPEITFLHREGYLE</sequence>
<evidence type="ECO:0000313" key="4">
    <source>
        <dbReference type="Proteomes" id="UP001324634"/>
    </source>
</evidence>
<dbReference type="GO" id="GO:0016020">
    <property type="term" value="C:membrane"/>
    <property type="evidence" value="ECO:0007669"/>
    <property type="project" value="TreeGrafter"/>
</dbReference>
<dbReference type="PRINTS" id="PR00081">
    <property type="entry name" value="GDHRDH"/>
</dbReference>
<proteinExistence type="inferred from homology"/>
<evidence type="ECO:0000256" key="1">
    <source>
        <dbReference type="ARBA" id="ARBA00006484"/>
    </source>
</evidence>
<comment type="similarity">
    <text evidence="1">Belongs to the short-chain dehydrogenases/reductases (SDR) family.</text>
</comment>
<accession>A0AAX4HR67</accession>
<organism evidence="3 4">
    <name type="scientific">Peredibacter starrii</name>
    <dbReference type="NCBI Taxonomy" id="28202"/>
    <lineage>
        <taxon>Bacteria</taxon>
        <taxon>Pseudomonadati</taxon>
        <taxon>Bdellovibrionota</taxon>
        <taxon>Bacteriovoracia</taxon>
        <taxon>Bacteriovoracales</taxon>
        <taxon>Bacteriovoracaceae</taxon>
        <taxon>Peredibacter</taxon>
    </lineage>
</organism>
<dbReference type="Pfam" id="PF00106">
    <property type="entry name" value="adh_short"/>
    <property type="match status" value="1"/>
</dbReference>
<dbReference type="Gene3D" id="3.40.50.720">
    <property type="entry name" value="NAD(P)-binding Rossmann-like Domain"/>
    <property type="match status" value="1"/>
</dbReference>
<dbReference type="AlphaFoldDB" id="A0AAX4HR67"/>
<protein>
    <submittedName>
        <fullName evidence="3">SDR family oxidoreductase</fullName>
        <ecNumber evidence="3">1.-.-.-</ecNumber>
    </submittedName>
</protein>
<dbReference type="SUPFAM" id="SSF51735">
    <property type="entry name" value="NAD(P)-binding Rossmann-fold domains"/>
    <property type="match status" value="1"/>
</dbReference>
<dbReference type="EC" id="1.-.-.-" evidence="3"/>
<keyword evidence="2 3" id="KW-0560">Oxidoreductase</keyword>
<dbReference type="Proteomes" id="UP001324634">
    <property type="component" value="Chromosome"/>
</dbReference>
<evidence type="ECO:0000313" key="3">
    <source>
        <dbReference type="EMBL" id="WPU65667.1"/>
    </source>
</evidence>
<dbReference type="InterPro" id="IPR002347">
    <property type="entry name" value="SDR_fam"/>
</dbReference>
<gene>
    <name evidence="3" type="ORF">SOO65_02810</name>
</gene>
<dbReference type="PANTHER" id="PTHR44196:SF1">
    <property type="entry name" value="DEHYDROGENASE_REDUCTASE SDR FAMILY MEMBER 7B"/>
    <property type="match status" value="1"/>
</dbReference>
<dbReference type="PANTHER" id="PTHR44196">
    <property type="entry name" value="DEHYDROGENASE/REDUCTASE SDR FAMILY MEMBER 7B"/>
    <property type="match status" value="1"/>
</dbReference>
<dbReference type="InterPro" id="IPR036291">
    <property type="entry name" value="NAD(P)-bd_dom_sf"/>
</dbReference>
<evidence type="ECO:0000256" key="2">
    <source>
        <dbReference type="ARBA" id="ARBA00023002"/>
    </source>
</evidence>
<keyword evidence="4" id="KW-1185">Reference proteome</keyword>
<dbReference type="GO" id="GO:0016491">
    <property type="term" value="F:oxidoreductase activity"/>
    <property type="evidence" value="ECO:0007669"/>
    <property type="project" value="UniProtKB-KW"/>
</dbReference>
<dbReference type="EMBL" id="CP139487">
    <property type="protein sequence ID" value="WPU65667.1"/>
    <property type="molecule type" value="Genomic_DNA"/>
</dbReference>
<reference evidence="3 4" key="1">
    <citation type="submission" date="2023-11" db="EMBL/GenBank/DDBJ databases">
        <title>Peredibacter starrii A3.12.</title>
        <authorList>
            <person name="Mitchell R.J."/>
        </authorList>
    </citation>
    <scope>NUCLEOTIDE SEQUENCE [LARGE SCALE GENOMIC DNA]</scope>
    <source>
        <strain evidence="3 4">A3.12</strain>
    </source>
</reference>
<dbReference type="KEGG" id="psti:SOO65_02810"/>
<dbReference type="CDD" id="cd05233">
    <property type="entry name" value="SDR_c"/>
    <property type="match status" value="1"/>
</dbReference>
<name>A0AAX4HR67_9BACT</name>
<dbReference type="RefSeq" id="WP_321396588.1">
    <property type="nucleotide sequence ID" value="NZ_CP139487.1"/>
</dbReference>